<dbReference type="PANTHER" id="PTHR47506:SF7">
    <property type="entry name" value="TRANSCRIPTIONAL REGULATORY PROTEIN"/>
    <property type="match status" value="1"/>
</dbReference>
<feature type="DNA-binding region" description="H-T-H motif" evidence="4">
    <location>
        <begin position="32"/>
        <end position="51"/>
    </location>
</feature>
<dbReference type="AlphaFoldDB" id="A0A841HW25"/>
<keyword evidence="2 4" id="KW-0238">DNA-binding</keyword>
<keyword evidence="3" id="KW-0804">Transcription</keyword>
<dbReference type="Pfam" id="PF16925">
    <property type="entry name" value="TetR_C_13"/>
    <property type="match status" value="1"/>
</dbReference>
<comment type="caution">
    <text evidence="7">The sequence shown here is derived from an EMBL/GenBank/DDBJ whole genome shotgun (WGS) entry which is preliminary data.</text>
</comment>
<evidence type="ECO:0000256" key="1">
    <source>
        <dbReference type="ARBA" id="ARBA00023015"/>
    </source>
</evidence>
<accession>A0A841HW25</accession>
<dbReference type="PANTHER" id="PTHR47506">
    <property type="entry name" value="TRANSCRIPTIONAL REGULATORY PROTEIN"/>
    <property type="match status" value="1"/>
</dbReference>
<dbReference type="SUPFAM" id="SSF48498">
    <property type="entry name" value="Tetracyclin repressor-like, C-terminal domain"/>
    <property type="match status" value="1"/>
</dbReference>
<dbReference type="PROSITE" id="PS50977">
    <property type="entry name" value="HTH_TETR_2"/>
    <property type="match status" value="1"/>
</dbReference>
<evidence type="ECO:0000259" key="6">
    <source>
        <dbReference type="PROSITE" id="PS50977"/>
    </source>
</evidence>
<sequence>MRYPRQQREHTRRRILEEASRAFRAEGVERTGIGRLMSRLGLTHGGFYAHFDSKEALVGEAVGCSLEATAERLERVMRRRPDDPLRALLDAYLSEAHRDAPAEGCALPAVTAEVARSGEEARGALTRTVRALAGRIARELPAPQHATAPDRQEAQSLALLGSMAGIVALARAVNDPELSRKLLQAGRDLLQAALDAPTPEEPDDRSQHEPA</sequence>
<dbReference type="InterPro" id="IPR001647">
    <property type="entry name" value="HTH_TetR"/>
</dbReference>
<dbReference type="GO" id="GO:0003677">
    <property type="term" value="F:DNA binding"/>
    <property type="evidence" value="ECO:0007669"/>
    <property type="project" value="UniProtKB-UniRule"/>
</dbReference>
<evidence type="ECO:0000256" key="2">
    <source>
        <dbReference type="ARBA" id="ARBA00023125"/>
    </source>
</evidence>
<dbReference type="Gene3D" id="1.10.357.10">
    <property type="entry name" value="Tetracycline Repressor, domain 2"/>
    <property type="match status" value="1"/>
</dbReference>
<dbReference type="InterPro" id="IPR036271">
    <property type="entry name" value="Tet_transcr_reg_TetR-rel_C_sf"/>
</dbReference>
<gene>
    <name evidence="7" type="ORF">HNR42_000276</name>
</gene>
<protein>
    <submittedName>
        <fullName evidence="7">TetR/AcrR family transcriptional repressor of nem operon</fullName>
    </submittedName>
</protein>
<reference evidence="7 8" key="1">
    <citation type="submission" date="2020-08" db="EMBL/GenBank/DDBJ databases">
        <title>Genomic Encyclopedia of Type Strains, Phase IV (KMG-IV): sequencing the most valuable type-strain genomes for metagenomic binning, comparative biology and taxonomic classification.</title>
        <authorList>
            <person name="Goeker M."/>
        </authorList>
    </citation>
    <scope>NUCLEOTIDE SEQUENCE [LARGE SCALE GENOMIC DNA]</scope>
    <source>
        <strain evidence="7 8">DSM 21458</strain>
    </source>
</reference>
<evidence type="ECO:0000256" key="4">
    <source>
        <dbReference type="PROSITE-ProRule" id="PRU00335"/>
    </source>
</evidence>
<evidence type="ECO:0000313" key="7">
    <source>
        <dbReference type="EMBL" id="MBB6096864.1"/>
    </source>
</evidence>
<dbReference type="Proteomes" id="UP000569951">
    <property type="component" value="Unassembled WGS sequence"/>
</dbReference>
<proteinExistence type="predicted"/>
<keyword evidence="1" id="KW-0805">Transcription regulation</keyword>
<dbReference type="RefSeq" id="WP_183983717.1">
    <property type="nucleotide sequence ID" value="NZ_JACHHG010000001.1"/>
</dbReference>
<dbReference type="PRINTS" id="PR00455">
    <property type="entry name" value="HTHTETR"/>
</dbReference>
<name>A0A841HW25_9DEIO</name>
<feature type="region of interest" description="Disordered" evidence="5">
    <location>
        <begin position="190"/>
        <end position="211"/>
    </location>
</feature>
<evidence type="ECO:0000313" key="8">
    <source>
        <dbReference type="Proteomes" id="UP000569951"/>
    </source>
</evidence>
<evidence type="ECO:0000256" key="3">
    <source>
        <dbReference type="ARBA" id="ARBA00023163"/>
    </source>
</evidence>
<organism evidence="7 8">
    <name type="scientific">Deinobacterium chartae</name>
    <dbReference type="NCBI Taxonomy" id="521158"/>
    <lineage>
        <taxon>Bacteria</taxon>
        <taxon>Thermotogati</taxon>
        <taxon>Deinococcota</taxon>
        <taxon>Deinococci</taxon>
        <taxon>Deinococcales</taxon>
        <taxon>Deinococcaceae</taxon>
        <taxon>Deinobacterium</taxon>
    </lineage>
</organism>
<evidence type="ECO:0000256" key="5">
    <source>
        <dbReference type="SAM" id="MobiDB-lite"/>
    </source>
</evidence>
<keyword evidence="8" id="KW-1185">Reference proteome</keyword>
<dbReference type="SUPFAM" id="SSF46689">
    <property type="entry name" value="Homeodomain-like"/>
    <property type="match status" value="1"/>
</dbReference>
<feature type="domain" description="HTH tetR-type" evidence="6">
    <location>
        <begin position="9"/>
        <end position="69"/>
    </location>
</feature>
<dbReference type="Pfam" id="PF00440">
    <property type="entry name" value="TetR_N"/>
    <property type="match status" value="1"/>
</dbReference>
<dbReference type="InterPro" id="IPR011075">
    <property type="entry name" value="TetR_C"/>
</dbReference>
<dbReference type="InterPro" id="IPR009057">
    <property type="entry name" value="Homeodomain-like_sf"/>
</dbReference>
<dbReference type="EMBL" id="JACHHG010000001">
    <property type="protein sequence ID" value="MBB6096864.1"/>
    <property type="molecule type" value="Genomic_DNA"/>
</dbReference>
<dbReference type="Gene3D" id="1.10.10.60">
    <property type="entry name" value="Homeodomain-like"/>
    <property type="match status" value="1"/>
</dbReference>